<dbReference type="Proteomes" id="UP001595457">
    <property type="component" value="Unassembled WGS sequence"/>
</dbReference>
<proteinExistence type="inferred from homology"/>
<evidence type="ECO:0000256" key="7">
    <source>
        <dbReference type="ARBA" id="ARBA00022723"/>
    </source>
</evidence>
<evidence type="ECO:0000259" key="11">
    <source>
        <dbReference type="SMART" id="SM00990"/>
    </source>
</evidence>
<keyword evidence="6" id="KW-0540">Nuclease</keyword>
<dbReference type="RefSeq" id="WP_377813858.1">
    <property type="nucleotide sequence ID" value="NZ_JBHRSJ010000012.1"/>
</dbReference>
<evidence type="ECO:0000313" key="13">
    <source>
        <dbReference type="Proteomes" id="UP001595457"/>
    </source>
</evidence>
<evidence type="ECO:0000256" key="2">
    <source>
        <dbReference type="ARBA" id="ARBA00001936"/>
    </source>
</evidence>
<comment type="caution">
    <text evidence="12">The sequence shown here is derived from an EMBL/GenBank/DDBJ whole genome shotgun (WGS) entry which is preliminary data.</text>
</comment>
<dbReference type="EC" id="3.1.4.1" evidence="5"/>
<feature type="domain" description="VRR-NUC" evidence="11">
    <location>
        <begin position="435"/>
        <end position="549"/>
    </location>
</feature>
<evidence type="ECO:0000256" key="8">
    <source>
        <dbReference type="ARBA" id="ARBA00022801"/>
    </source>
</evidence>
<evidence type="ECO:0000256" key="4">
    <source>
        <dbReference type="ARBA" id="ARBA00005533"/>
    </source>
</evidence>
<dbReference type="PANTHER" id="PTHR15749">
    <property type="entry name" value="FANCONI-ASSOCIATED NUCLEASE 1"/>
    <property type="match status" value="1"/>
</dbReference>
<dbReference type="InterPro" id="IPR033315">
    <property type="entry name" value="Fan1-like"/>
</dbReference>
<dbReference type="InterPro" id="IPR049125">
    <property type="entry name" value="FAN1-like_WH"/>
</dbReference>
<accession>A0ABV7AU08</accession>
<evidence type="ECO:0000256" key="5">
    <source>
        <dbReference type="ARBA" id="ARBA00012029"/>
    </source>
</evidence>
<sequence>MQDLEPGERPPRQSLENPFYYLENFQQVLDWVGVRHGDLLDEAERAFLDRFPRLPRASRALLVRMAMRKGRLFRAGKLRYAEIGCPLEAAAPLIAEGWVEAAPALGLDELFGLLTKGEIAQAFGLPAKLRKDELRAALAAEAEPPRPLAEWCPALPERVLGLAIDGLCERLRLMFFGNLRQDWSEFVLADLGIYRYEQVPFSAESRAFHSRRELDDYLHLQRCRERFEAGAAPDAVLAGIPAEPYANPWLERRRGKLLFRLAQQHERDGNWPEALRLHAGNRYPEARQRCIRMLERCAQVEAALELALAAEAAPESEAEAQQLERLLPRLRRALGQPPVPRRAARRVERLDLRLPQPAAGVEWAVREHLDRPEAPVHYVENTLLNSLLGLLCWEAIFAPLPGAFFHPFHSGPADLTRPDFAERRREPFERCLARLDDGSHHEAILRTFAEKHGLQSPFVAWGLLDEPLLRQALACIPARHLRLVFERLLRDVKANRSGLPDLIQFWPEEARYRMIEVKGPGDRLQDNQCRWLDYALEHGIPVAVCYVQWAEEPR</sequence>
<comment type="similarity">
    <text evidence="4">Belongs to the FAN1 family.</text>
</comment>
<dbReference type="EMBL" id="JBHRSJ010000012">
    <property type="protein sequence ID" value="MFC2972232.1"/>
    <property type="molecule type" value="Genomic_DNA"/>
</dbReference>
<keyword evidence="9" id="KW-0460">Magnesium</keyword>
<comment type="cofactor">
    <cofactor evidence="2">
        <name>Mn(2+)</name>
        <dbReference type="ChEBI" id="CHEBI:29035"/>
    </cofactor>
</comment>
<keyword evidence="13" id="KW-1185">Reference proteome</keyword>
<dbReference type="InterPro" id="IPR011856">
    <property type="entry name" value="tRNA_endonuc-like_dom_sf"/>
</dbReference>
<gene>
    <name evidence="12" type="ORF">ACFOJE_08400</name>
</gene>
<dbReference type="Pfam" id="PF21315">
    <property type="entry name" value="FAN1_HTH"/>
    <property type="match status" value="1"/>
</dbReference>
<dbReference type="InterPro" id="IPR014883">
    <property type="entry name" value="VRR_NUC"/>
</dbReference>
<keyword evidence="8" id="KW-0378">Hydrolase</keyword>
<evidence type="ECO:0000313" key="12">
    <source>
        <dbReference type="EMBL" id="MFC2972232.1"/>
    </source>
</evidence>
<evidence type="ECO:0000256" key="10">
    <source>
        <dbReference type="ARBA" id="ARBA00023211"/>
    </source>
</evidence>
<evidence type="ECO:0000256" key="3">
    <source>
        <dbReference type="ARBA" id="ARBA00001946"/>
    </source>
</evidence>
<protein>
    <recommendedName>
        <fullName evidence="5">phosphodiesterase I</fullName>
        <ecNumber evidence="5">3.1.4.1</ecNumber>
    </recommendedName>
</protein>
<dbReference type="Gene3D" id="3.40.1350.10">
    <property type="match status" value="1"/>
</dbReference>
<dbReference type="SMART" id="SM00990">
    <property type="entry name" value="VRR_NUC"/>
    <property type="match status" value="1"/>
</dbReference>
<keyword evidence="10" id="KW-0464">Manganese</keyword>
<evidence type="ECO:0000256" key="9">
    <source>
        <dbReference type="ARBA" id="ARBA00022842"/>
    </source>
</evidence>
<dbReference type="Pfam" id="PF08774">
    <property type="entry name" value="VRR_NUC"/>
    <property type="match status" value="1"/>
</dbReference>
<dbReference type="PANTHER" id="PTHR15749:SF4">
    <property type="entry name" value="FANCONI-ASSOCIATED NUCLEASE 1"/>
    <property type="match status" value="1"/>
</dbReference>
<evidence type="ECO:0000256" key="1">
    <source>
        <dbReference type="ARBA" id="ARBA00000983"/>
    </source>
</evidence>
<dbReference type="Pfam" id="PF18081">
    <property type="entry name" value="FANC_SAP"/>
    <property type="match status" value="1"/>
</dbReference>
<reference evidence="13" key="1">
    <citation type="journal article" date="2019" name="Int. J. Syst. Evol. Microbiol.">
        <title>The Global Catalogue of Microorganisms (GCM) 10K type strain sequencing project: providing services to taxonomists for standard genome sequencing and annotation.</title>
        <authorList>
            <consortium name="The Broad Institute Genomics Platform"/>
            <consortium name="The Broad Institute Genome Sequencing Center for Infectious Disease"/>
            <person name="Wu L."/>
            <person name="Ma J."/>
        </authorList>
    </citation>
    <scope>NUCLEOTIDE SEQUENCE [LARGE SCALE GENOMIC DNA]</scope>
    <source>
        <strain evidence="13">KCTC 62195</strain>
    </source>
</reference>
<organism evidence="12 13">
    <name type="scientific">Azotobacter bryophylli</name>
    <dbReference type="NCBI Taxonomy" id="1986537"/>
    <lineage>
        <taxon>Bacteria</taxon>
        <taxon>Pseudomonadati</taxon>
        <taxon>Pseudomonadota</taxon>
        <taxon>Gammaproteobacteria</taxon>
        <taxon>Pseudomonadales</taxon>
        <taxon>Pseudomonadaceae</taxon>
        <taxon>Azotobacter</taxon>
    </lineage>
</organism>
<evidence type="ECO:0000256" key="6">
    <source>
        <dbReference type="ARBA" id="ARBA00022722"/>
    </source>
</evidence>
<comment type="catalytic activity">
    <reaction evidence="1">
        <text>Hydrolytically removes 5'-nucleotides successively from the 3'-hydroxy termini of 3'-hydroxy-terminated oligonucleotides.</text>
        <dbReference type="EC" id="3.1.4.1"/>
    </reaction>
</comment>
<dbReference type="InterPro" id="IPR040603">
    <property type="entry name" value="FAN1_SAP_bact"/>
</dbReference>
<keyword evidence="7" id="KW-0479">Metal-binding</keyword>
<name>A0ABV7AU08_9GAMM</name>
<comment type="cofactor">
    <cofactor evidence="3">
        <name>Mg(2+)</name>
        <dbReference type="ChEBI" id="CHEBI:18420"/>
    </cofactor>
</comment>